<dbReference type="Proteomes" id="UP000234275">
    <property type="component" value="Unassembled WGS sequence"/>
</dbReference>
<feature type="binding site" evidence="5">
    <location>
        <position position="17"/>
    </location>
    <ligand>
        <name>ATP</name>
        <dbReference type="ChEBI" id="CHEBI:30616"/>
    </ligand>
</feature>
<dbReference type="NCBIfam" id="TIGR00016">
    <property type="entry name" value="ackA"/>
    <property type="match status" value="1"/>
</dbReference>
<evidence type="ECO:0000313" key="8">
    <source>
        <dbReference type="Proteomes" id="UP000234275"/>
    </source>
</evidence>
<feature type="binding site" evidence="5">
    <location>
        <position position="403"/>
    </location>
    <ligand>
        <name>Mg(2+)</name>
        <dbReference type="ChEBI" id="CHEBI:18420"/>
    </ligand>
</feature>
<evidence type="ECO:0000256" key="2">
    <source>
        <dbReference type="ARBA" id="ARBA00022741"/>
    </source>
</evidence>
<evidence type="ECO:0000256" key="1">
    <source>
        <dbReference type="ARBA" id="ARBA00022679"/>
    </source>
</evidence>
<keyword evidence="8" id="KW-1185">Reference proteome</keyword>
<evidence type="ECO:0000256" key="3">
    <source>
        <dbReference type="ARBA" id="ARBA00022777"/>
    </source>
</evidence>
<dbReference type="InterPro" id="IPR004372">
    <property type="entry name" value="Ac/propionate_kinase"/>
</dbReference>
<dbReference type="GO" id="GO:0006083">
    <property type="term" value="P:acetate metabolic process"/>
    <property type="evidence" value="ECO:0007669"/>
    <property type="project" value="TreeGrafter"/>
</dbReference>
<feature type="binding site" evidence="5">
    <location>
        <position position="10"/>
    </location>
    <ligand>
        <name>Mg(2+)</name>
        <dbReference type="ChEBI" id="CHEBI:18420"/>
    </ligand>
</feature>
<dbReference type="UniPathway" id="UPA00340">
    <property type="reaction ID" value="UER00458"/>
</dbReference>
<gene>
    <name evidence="7" type="ORF">P170DRAFT_472828</name>
</gene>
<feature type="site" description="Transition state stabilizer" evidence="5">
    <location>
        <position position="246"/>
    </location>
</feature>
<keyword evidence="4 5" id="KW-0067">ATP-binding</keyword>
<dbReference type="InterPro" id="IPR043129">
    <property type="entry name" value="ATPase_NBD"/>
</dbReference>
<proteinExistence type="inferred from homology"/>
<comment type="cofactor">
    <cofactor evidence="5">
        <name>Mg(2+)</name>
        <dbReference type="ChEBI" id="CHEBI:18420"/>
    </cofactor>
</comment>
<dbReference type="HAMAP" id="MF_00020">
    <property type="entry name" value="Acetate_kinase"/>
    <property type="match status" value="1"/>
</dbReference>
<keyword evidence="2 5" id="KW-0547">Nucleotide-binding</keyword>
<dbReference type="GO" id="GO:0006085">
    <property type="term" value="P:acetyl-CoA biosynthetic process"/>
    <property type="evidence" value="ECO:0007669"/>
    <property type="project" value="UniProtKB-UniRule"/>
</dbReference>
<organism evidence="7 8">
    <name type="scientific">Aspergillus steynii IBT 23096</name>
    <dbReference type="NCBI Taxonomy" id="1392250"/>
    <lineage>
        <taxon>Eukaryota</taxon>
        <taxon>Fungi</taxon>
        <taxon>Dikarya</taxon>
        <taxon>Ascomycota</taxon>
        <taxon>Pezizomycotina</taxon>
        <taxon>Eurotiomycetes</taxon>
        <taxon>Eurotiomycetidae</taxon>
        <taxon>Eurotiales</taxon>
        <taxon>Aspergillaceae</taxon>
        <taxon>Aspergillus</taxon>
        <taxon>Aspergillus subgen. Circumdati</taxon>
    </lineage>
</organism>
<dbReference type="Gene3D" id="3.30.420.40">
    <property type="match status" value="2"/>
</dbReference>
<dbReference type="RefSeq" id="XP_024708247.1">
    <property type="nucleotide sequence ID" value="XM_024852986.1"/>
</dbReference>
<comment type="pathway">
    <text evidence="5">Metabolic intermediate biosynthesis; acetyl-CoA biosynthesis; acetyl-CoA from acetate: step 1/2.</text>
</comment>
<dbReference type="GeneID" id="36560684"/>
<name>A0A2I2GJ85_9EURO</name>
<dbReference type="EMBL" id="MSFO01000002">
    <property type="protein sequence ID" value="PLB52945.1"/>
    <property type="molecule type" value="Genomic_DNA"/>
</dbReference>
<dbReference type="PRINTS" id="PR00471">
    <property type="entry name" value="ACETATEKNASE"/>
</dbReference>
<feature type="binding site" evidence="5">
    <location>
        <begin position="213"/>
        <end position="217"/>
    </location>
    <ligand>
        <name>ATP</name>
        <dbReference type="ChEBI" id="CHEBI:30616"/>
    </ligand>
</feature>
<dbReference type="EC" id="2.7.2.1" evidence="5"/>
<dbReference type="GO" id="GO:0008776">
    <property type="term" value="F:acetate kinase activity"/>
    <property type="evidence" value="ECO:0007669"/>
    <property type="project" value="UniProtKB-UniRule"/>
</dbReference>
<dbReference type="OrthoDB" id="67445at2759"/>
<sequence>MAPKSILAVNAGSSSVKITFYTYEKTPQVIANAQISGITAPPPTLKYSRGSNKHTEELKESIGTPQDAFKLLLQRCFSDHELSEVAGSDDLAYICHRVVHGGEFTSAVQIDDDTYHHLEELEDLAPLHNFSALEIIRTCRNELPSVNSITFFDSAFHQTLPDYVKTYPINQDVAKANKLRKYGFHGISYSYILRSVAEFLQKPAEQTNVIAMHIGSGASMCAIKDGKSVDTTMGLTPLAGLPGATRSGDIDPSLVFHYTNEAGKLSPSSTKEMHISTAEEILNKKSGWKILTGTTDFAQIAVETPPSPQHKLAFDIVTDRMLGYLGNYFVKLGGKIDAVVFAGGIGEQSALLRKTLIEKCACIGLAIDPSANEKGPADDQPVTDISSKTSGHGPRILICQTDEQYEMAYSCFSKYGTDSRP</sequence>
<comment type="caution">
    <text evidence="5">Lacks conserved residue(s) required for the propagation of feature annotation.</text>
</comment>
<feature type="active site" description="Proton donor/acceptor" evidence="5">
    <location>
        <position position="153"/>
    </location>
</feature>
<keyword evidence="3 5" id="KW-0418">Kinase</keyword>
<evidence type="ECO:0000256" key="4">
    <source>
        <dbReference type="ARBA" id="ARBA00022840"/>
    </source>
</evidence>
<dbReference type="GO" id="GO:0000287">
    <property type="term" value="F:magnesium ion binding"/>
    <property type="evidence" value="ECO:0007669"/>
    <property type="project" value="UniProtKB-UniRule"/>
</dbReference>
<keyword evidence="5" id="KW-0479">Metal-binding</keyword>
<dbReference type="SUPFAM" id="SSF53067">
    <property type="entry name" value="Actin-like ATPase domain"/>
    <property type="match status" value="2"/>
</dbReference>
<feature type="site" description="Transition state stabilizer" evidence="5">
    <location>
        <position position="185"/>
    </location>
</feature>
<dbReference type="Pfam" id="PF00871">
    <property type="entry name" value="Acetate_kinase"/>
    <property type="match status" value="1"/>
</dbReference>
<accession>A0A2I2GJ85</accession>
<dbReference type="VEuPathDB" id="FungiDB:P170DRAFT_472828"/>
<dbReference type="GO" id="GO:0005524">
    <property type="term" value="F:ATP binding"/>
    <property type="evidence" value="ECO:0007669"/>
    <property type="project" value="UniProtKB-KW"/>
</dbReference>
<dbReference type="InterPro" id="IPR023865">
    <property type="entry name" value="Aliphatic_acid_kinase_CS"/>
</dbReference>
<dbReference type="InterPro" id="IPR000890">
    <property type="entry name" value="Aliphatic_acid_kin_short-chain"/>
</dbReference>
<feature type="binding site" evidence="5">
    <location>
        <position position="97"/>
    </location>
    <ligand>
        <name>substrate</name>
    </ligand>
</feature>
<evidence type="ECO:0000256" key="5">
    <source>
        <dbReference type="HAMAP-Rule" id="MF_03131"/>
    </source>
</evidence>
<dbReference type="PANTHER" id="PTHR21060">
    <property type="entry name" value="ACETATE KINASE"/>
    <property type="match status" value="1"/>
</dbReference>
<dbReference type="PANTHER" id="PTHR21060:SF15">
    <property type="entry name" value="ACETATE KINASE-RELATED"/>
    <property type="match status" value="1"/>
</dbReference>
<dbReference type="AlphaFoldDB" id="A0A2I2GJ85"/>
<keyword evidence="5" id="KW-0460">Magnesium</keyword>
<comment type="caution">
    <text evidence="7">The sequence shown here is derived from an EMBL/GenBank/DDBJ whole genome shotgun (WGS) entry which is preliminary data.</text>
</comment>
<evidence type="ECO:0000313" key="7">
    <source>
        <dbReference type="EMBL" id="PLB52945.1"/>
    </source>
</evidence>
<reference evidence="7 8" key="1">
    <citation type="submission" date="2016-12" db="EMBL/GenBank/DDBJ databases">
        <title>The genomes of Aspergillus section Nigri reveals drivers in fungal speciation.</title>
        <authorList>
            <consortium name="DOE Joint Genome Institute"/>
            <person name="Vesth T.C."/>
            <person name="Nybo J."/>
            <person name="Theobald S."/>
            <person name="Brandl J."/>
            <person name="Frisvad J.C."/>
            <person name="Nielsen K.F."/>
            <person name="Lyhne E.K."/>
            <person name="Kogle M.E."/>
            <person name="Kuo A."/>
            <person name="Riley R."/>
            <person name="Clum A."/>
            <person name="Nolan M."/>
            <person name="Lipzen A."/>
            <person name="Salamov A."/>
            <person name="Henrissat B."/>
            <person name="Wiebenga A."/>
            <person name="De Vries R.P."/>
            <person name="Grigoriev I.V."/>
            <person name="Mortensen U.H."/>
            <person name="Andersen M.R."/>
            <person name="Baker S.E."/>
        </authorList>
    </citation>
    <scope>NUCLEOTIDE SEQUENCE [LARGE SCALE GENOMIC DNA]</scope>
    <source>
        <strain evidence="7 8">IBT 23096</strain>
    </source>
</reference>
<dbReference type="STRING" id="1392250.A0A2I2GJ85"/>
<protein>
    <recommendedName>
        <fullName evidence="5">Probable acetate kinase</fullName>
        <ecNumber evidence="5">2.7.2.1</ecNumber>
    </recommendedName>
    <alternativeName>
        <fullName evidence="5">Acetokinase</fullName>
    </alternativeName>
</protein>
<dbReference type="PIRSF" id="PIRSF000722">
    <property type="entry name" value="Acetate_prop_kin"/>
    <property type="match status" value="1"/>
</dbReference>
<dbReference type="PROSITE" id="PS01076">
    <property type="entry name" value="ACETATE_KINASE_2"/>
    <property type="match status" value="1"/>
</dbReference>
<dbReference type="PROSITE" id="PS01075">
    <property type="entry name" value="ACETATE_KINASE_1"/>
    <property type="match status" value="1"/>
</dbReference>
<comment type="similarity">
    <text evidence="5">Belongs to the acetokinase family.</text>
</comment>
<keyword evidence="1 5" id="KW-0808">Transferase</keyword>
<comment type="catalytic activity">
    <reaction evidence="5">
        <text>acetate + ATP = acetyl phosphate + ADP</text>
        <dbReference type="Rhea" id="RHEA:11352"/>
        <dbReference type="ChEBI" id="CHEBI:22191"/>
        <dbReference type="ChEBI" id="CHEBI:30089"/>
        <dbReference type="ChEBI" id="CHEBI:30616"/>
        <dbReference type="ChEBI" id="CHEBI:456216"/>
        <dbReference type="EC" id="2.7.2.1"/>
    </reaction>
</comment>
<feature type="region of interest" description="Disordered" evidence="6">
    <location>
        <begin position="42"/>
        <end position="61"/>
    </location>
</feature>
<evidence type="ECO:0000256" key="6">
    <source>
        <dbReference type="SAM" id="MobiDB-lite"/>
    </source>
</evidence>